<evidence type="ECO:0000259" key="6">
    <source>
        <dbReference type="PROSITE" id="PS50071"/>
    </source>
</evidence>
<dbReference type="SMART" id="SM00571">
    <property type="entry name" value="DDT"/>
    <property type="match status" value="1"/>
</dbReference>
<dbReference type="InterPro" id="IPR001356">
    <property type="entry name" value="HD"/>
</dbReference>
<dbReference type="SMART" id="SM00389">
    <property type="entry name" value="HOX"/>
    <property type="match status" value="1"/>
</dbReference>
<dbReference type="InterPro" id="IPR028941">
    <property type="entry name" value="WHIM2_dom"/>
</dbReference>
<proteinExistence type="predicted"/>
<dbReference type="OrthoDB" id="6159439at2759"/>
<dbReference type="EMBL" id="LR746277">
    <property type="protein sequence ID" value="CAA7407600.1"/>
    <property type="molecule type" value="Genomic_DNA"/>
</dbReference>
<dbReference type="InterPro" id="IPR044977">
    <property type="entry name" value="RLT1-3"/>
</dbReference>
<reference evidence="8" key="1">
    <citation type="submission" date="2020-02" db="EMBL/GenBank/DDBJ databases">
        <authorList>
            <person name="Scholz U."/>
            <person name="Mascher M."/>
            <person name="Fiebig A."/>
        </authorList>
    </citation>
    <scope>NUCLEOTIDE SEQUENCE</scope>
</reference>
<feature type="compositionally biased region" description="Polar residues" evidence="5">
    <location>
        <begin position="75"/>
        <end position="85"/>
    </location>
</feature>
<evidence type="ECO:0000256" key="5">
    <source>
        <dbReference type="SAM" id="MobiDB-lite"/>
    </source>
</evidence>
<comment type="subcellular location">
    <subcellularLocation>
        <location evidence="1 3 4">Nucleus</location>
    </subcellularLocation>
</comment>
<dbReference type="AlphaFoldDB" id="A0A7I8LCL3"/>
<feature type="region of interest" description="Disordered" evidence="5">
    <location>
        <begin position="62"/>
        <end position="123"/>
    </location>
</feature>
<dbReference type="PROSITE" id="PS50827">
    <property type="entry name" value="DDT"/>
    <property type="match status" value="1"/>
</dbReference>
<feature type="domain" description="DDT" evidence="7">
    <location>
        <begin position="403"/>
        <end position="462"/>
    </location>
</feature>
<keyword evidence="3 4" id="KW-0238">DNA-binding</keyword>
<gene>
    <name evidence="8" type="ORF">SI8410_14018278</name>
</gene>
<evidence type="ECO:0000256" key="4">
    <source>
        <dbReference type="RuleBase" id="RU000682"/>
    </source>
</evidence>
<feature type="compositionally biased region" description="Basic and acidic residues" evidence="5">
    <location>
        <begin position="110"/>
        <end position="120"/>
    </location>
</feature>
<dbReference type="SUPFAM" id="SSF46689">
    <property type="entry name" value="Homeodomain-like"/>
    <property type="match status" value="1"/>
</dbReference>
<evidence type="ECO:0000256" key="2">
    <source>
        <dbReference type="ARBA" id="ARBA00023242"/>
    </source>
</evidence>
<keyword evidence="3 4" id="KW-0371">Homeobox</keyword>
<dbReference type="Gene3D" id="1.10.10.60">
    <property type="entry name" value="Homeodomain-like"/>
    <property type="match status" value="1"/>
</dbReference>
<name>A0A7I8LCL3_SPIIN</name>
<sequence length="1169" mass="129272">MEDAAAYAEQEHGLKKKSQIQIEFLEKLYSEDKYPNQKDIEDCAAVLNLTYNQVRMWFTKRRRKEKKENEKLATSRKSSSVSVTLASRGRTMVNKKASGCHTERNTYAANRDKDAEEVRNHTPSKNYKVQKSMRIAMKHKTSVAGQWEKNFAVSMEGPLQEKSFLRLQVLFPKDYILKRIFRKDGPPLGVEFDCLPEKGFGYRAGPYSCPHSCRSSKRILERRKACESSLRNGHALTKRHGIGKGLMTVWRVTNPESQSFPTGVDFGNEDLSCSRPNDISKERHCRKNMAGSSPQGRKVVSSRKRKAPCKKDGLKMPHTVECNLGILSSTHQEQSISPMNSIDDEELELSELQTRSNPPRCSVHLGSNGRSGCPLCKDMLARFPPPSVRMKQPICGKPWDSSPEIVKKFFKVVCFLYTHAAVIDIFPFALDELAQAFHDKDSKLLGSIHVALLRLLLSDVGKELTDGFFPRGSKDCRFLGFLHSVRQRELDVDFWSRSLNALTWVEILRQVMISAGYASRKHSTRRSRGEDGDAMAKYGLRPCTLKGELYSILSEQGSTGSKVNDLAKASQIVGLDLCATPAELEALICCTLSSDCTLFEKIGHSAYRLRRGTAAKKSTEDSESDTEYSGSVDDDDSADSSSSSGSEDEPSGLDCSGGAAAVCQNSAVWLNKSSRRGSRWTAAQSAEIDESFSGAGWLLGLMEGEYSDLTIEEKLDALAALVDITGSCSSLRMEEPAGGRSAAAPNLRYRGSGGKIKKAVPPNGWDSSTSLPQLGSKSTDGTHQLQAVPLGFDRRYNSYWLFLGPCGSGDPGHRRVYFESSEDGRWEVIDTDEALSALVAALDGRGARECLLLDSLRRREVCLARAMAEFASATATTCQHYHPPSDTDASSGHSSSPISDVDNNLVCEGGADRLPPGVVVPELGRRAEERRQQWARAQAFDRWLWGSFYGELGAARLGRRCFSESLARCEACHDLFWRDEKHCRICHITFELDFDQEERFLIHTATCRPAVDGGAAGFPGHRVLPSQLQALKAAVHALEVCMPEDALVDAWRRSAHKLWVKRLRRVSSMPELFQVVADFVAAIRESWLQRCCSASLPGGVALDDVAVLFQTMPQTTSAFALWLVKLDGLVAPHLRQLHSPAAPPTSAPAKSAPLPLSLSLYIYIYSASC</sequence>
<evidence type="ECO:0000313" key="8">
    <source>
        <dbReference type="EMBL" id="CAA7407600.1"/>
    </source>
</evidence>
<keyword evidence="9" id="KW-1185">Reference proteome</keyword>
<protein>
    <submittedName>
        <fullName evidence="8">Uncharacterized protein</fullName>
    </submittedName>
</protein>
<dbReference type="GO" id="GO:0006357">
    <property type="term" value="P:regulation of transcription by RNA polymerase II"/>
    <property type="evidence" value="ECO:0007669"/>
    <property type="project" value="InterPro"/>
</dbReference>
<dbReference type="CDD" id="cd00086">
    <property type="entry name" value="homeodomain"/>
    <property type="match status" value="1"/>
</dbReference>
<feature type="compositionally biased region" description="Polar residues" evidence="5">
    <location>
        <begin position="765"/>
        <end position="781"/>
    </location>
</feature>
<dbReference type="PANTHER" id="PTHR36968:SF8">
    <property type="entry name" value="HOMEOBOX-DDT DOMAIN PROTEIN RLT3 ISOFORM X1"/>
    <property type="match status" value="1"/>
</dbReference>
<organism evidence="8 9">
    <name type="scientific">Spirodela intermedia</name>
    <name type="common">Intermediate duckweed</name>
    <dbReference type="NCBI Taxonomy" id="51605"/>
    <lineage>
        <taxon>Eukaryota</taxon>
        <taxon>Viridiplantae</taxon>
        <taxon>Streptophyta</taxon>
        <taxon>Embryophyta</taxon>
        <taxon>Tracheophyta</taxon>
        <taxon>Spermatophyta</taxon>
        <taxon>Magnoliopsida</taxon>
        <taxon>Liliopsida</taxon>
        <taxon>Araceae</taxon>
        <taxon>Lemnoideae</taxon>
        <taxon>Spirodela</taxon>
    </lineage>
</organism>
<dbReference type="Pfam" id="PF02791">
    <property type="entry name" value="DDT"/>
    <property type="match status" value="1"/>
</dbReference>
<evidence type="ECO:0000256" key="3">
    <source>
        <dbReference type="PROSITE-ProRule" id="PRU00108"/>
    </source>
</evidence>
<evidence type="ECO:0000256" key="1">
    <source>
        <dbReference type="ARBA" id="ARBA00004123"/>
    </source>
</evidence>
<dbReference type="Proteomes" id="UP000663760">
    <property type="component" value="Chromosome 14"/>
</dbReference>
<feature type="compositionally biased region" description="Acidic residues" evidence="5">
    <location>
        <begin position="621"/>
        <end position="638"/>
    </location>
</feature>
<accession>A0A7I8LCL3</accession>
<dbReference type="Pfam" id="PF15612">
    <property type="entry name" value="WHIM1"/>
    <property type="match status" value="1"/>
</dbReference>
<feature type="region of interest" description="Disordered" evidence="5">
    <location>
        <begin position="612"/>
        <end position="656"/>
    </location>
</feature>
<dbReference type="InterPro" id="IPR009057">
    <property type="entry name" value="Homeodomain-like_sf"/>
</dbReference>
<dbReference type="InterPro" id="IPR028942">
    <property type="entry name" value="WHIM1_dom"/>
</dbReference>
<feature type="region of interest" description="Disordered" evidence="5">
    <location>
        <begin position="287"/>
        <end position="312"/>
    </location>
</feature>
<feature type="region of interest" description="Disordered" evidence="5">
    <location>
        <begin position="759"/>
        <end position="781"/>
    </location>
</feature>
<dbReference type="Pfam" id="PF00046">
    <property type="entry name" value="Homeodomain"/>
    <property type="match status" value="1"/>
</dbReference>
<dbReference type="GO" id="GO:0003677">
    <property type="term" value="F:DNA binding"/>
    <property type="evidence" value="ECO:0007669"/>
    <property type="project" value="UniProtKB-UniRule"/>
</dbReference>
<dbReference type="GO" id="GO:0005634">
    <property type="term" value="C:nucleus"/>
    <property type="evidence" value="ECO:0007669"/>
    <property type="project" value="UniProtKB-SubCell"/>
</dbReference>
<keyword evidence="2 3" id="KW-0539">Nucleus</keyword>
<dbReference type="Pfam" id="PF15613">
    <property type="entry name" value="WSD"/>
    <property type="match status" value="1"/>
</dbReference>
<feature type="domain" description="Homeobox" evidence="6">
    <location>
        <begin position="21"/>
        <end position="68"/>
    </location>
</feature>
<dbReference type="InterPro" id="IPR018501">
    <property type="entry name" value="DDT_dom"/>
</dbReference>
<evidence type="ECO:0000259" key="7">
    <source>
        <dbReference type="PROSITE" id="PS50827"/>
    </source>
</evidence>
<dbReference type="PROSITE" id="PS50071">
    <property type="entry name" value="HOMEOBOX_2"/>
    <property type="match status" value="1"/>
</dbReference>
<dbReference type="PANTHER" id="PTHR36968">
    <property type="entry name" value="HOMEOBOX-DDT DOMAIN PROTEIN RLT2"/>
    <property type="match status" value="1"/>
</dbReference>
<feature type="DNA-binding region" description="Homeobox" evidence="3">
    <location>
        <begin position="23"/>
        <end position="69"/>
    </location>
</feature>
<evidence type="ECO:0000313" key="9">
    <source>
        <dbReference type="Proteomes" id="UP000663760"/>
    </source>
</evidence>